<comment type="caution">
    <text evidence="6">The sequence shown here is derived from an EMBL/GenBank/DDBJ whole genome shotgun (WGS) entry which is preliminary data.</text>
</comment>
<dbReference type="InterPro" id="IPR019786">
    <property type="entry name" value="Zinc_finger_PHD-type_CS"/>
</dbReference>
<dbReference type="PROSITE" id="PS01359">
    <property type="entry name" value="ZF_PHD_1"/>
    <property type="match status" value="1"/>
</dbReference>
<evidence type="ECO:0000256" key="1">
    <source>
        <dbReference type="ARBA" id="ARBA00022723"/>
    </source>
</evidence>
<accession>A0AAN7V4D8</accession>
<reference evidence="6 7" key="1">
    <citation type="journal article" date="2024" name="Insects">
        <title>An Improved Chromosome-Level Genome Assembly of the Firefly Pyrocoelia pectoralis.</title>
        <authorList>
            <person name="Fu X."/>
            <person name="Meyer-Rochow V.B."/>
            <person name="Ballantyne L."/>
            <person name="Zhu X."/>
        </authorList>
    </citation>
    <scope>NUCLEOTIDE SEQUENCE [LARGE SCALE GENOMIC DNA]</scope>
    <source>
        <strain evidence="6">XCY_ONT2</strain>
    </source>
</reference>
<dbReference type="SUPFAM" id="SSF57903">
    <property type="entry name" value="FYVE/PHD zinc finger"/>
    <property type="match status" value="1"/>
</dbReference>
<keyword evidence="3" id="KW-0862">Zinc</keyword>
<dbReference type="PROSITE" id="PS50016">
    <property type="entry name" value="ZF_PHD_2"/>
    <property type="match status" value="1"/>
</dbReference>
<dbReference type="InterPro" id="IPR011011">
    <property type="entry name" value="Znf_FYVE_PHD"/>
</dbReference>
<sequence length="312" mass="35813">MSNSCNKCARVISDKDRPNSFLCSECKTHFHSFCLNISDLEIKVIDRKVWKCPSCIIGVQPYISKGANGNPSNGDLMEKLLEIEAYHKNTEQQINASLNLCHIKLDENAQELVKISHRIDKNVENIQDVITKNIHLEREVGALKMQLDSVDQYNRRNTIEIHGIPCLKHEDVRDLILQVGNALGVTIERNCIDACHRLGLQKLHHPPPGIICKFLQRHLKEEMIHRRKVKRNLTTLDIGMTSGAPIYINESLTPFRRQLLAKARAFKKVENYKFLWTRNGNIYMRRNESASILELKSDDDLNAIRNSINVSE</sequence>
<protein>
    <recommendedName>
        <fullName evidence="5">PHD-type domain-containing protein</fullName>
    </recommendedName>
</protein>
<dbReference type="Pfam" id="PF00628">
    <property type="entry name" value="PHD"/>
    <property type="match status" value="1"/>
</dbReference>
<dbReference type="SMART" id="SM00249">
    <property type="entry name" value="PHD"/>
    <property type="match status" value="1"/>
</dbReference>
<name>A0AAN7V4D8_9COLE</name>
<dbReference type="Proteomes" id="UP001329430">
    <property type="component" value="Chromosome 7"/>
</dbReference>
<evidence type="ECO:0000256" key="3">
    <source>
        <dbReference type="ARBA" id="ARBA00022833"/>
    </source>
</evidence>
<evidence type="ECO:0000256" key="4">
    <source>
        <dbReference type="PROSITE-ProRule" id="PRU00146"/>
    </source>
</evidence>
<dbReference type="InterPro" id="IPR001965">
    <property type="entry name" value="Znf_PHD"/>
</dbReference>
<dbReference type="InterPro" id="IPR013083">
    <property type="entry name" value="Znf_RING/FYVE/PHD"/>
</dbReference>
<dbReference type="Gene3D" id="3.30.40.10">
    <property type="entry name" value="Zinc/RING finger domain, C3HC4 (zinc finger)"/>
    <property type="match status" value="1"/>
</dbReference>
<evidence type="ECO:0000256" key="2">
    <source>
        <dbReference type="ARBA" id="ARBA00022771"/>
    </source>
</evidence>
<gene>
    <name evidence="6" type="ORF">RI129_010347</name>
</gene>
<dbReference type="EMBL" id="JAVRBK010000007">
    <property type="protein sequence ID" value="KAK5641800.1"/>
    <property type="molecule type" value="Genomic_DNA"/>
</dbReference>
<proteinExistence type="predicted"/>
<dbReference type="AlphaFoldDB" id="A0AAN7V4D8"/>
<evidence type="ECO:0000313" key="6">
    <source>
        <dbReference type="EMBL" id="KAK5641800.1"/>
    </source>
</evidence>
<feature type="domain" description="PHD-type" evidence="5">
    <location>
        <begin position="2"/>
        <end position="58"/>
    </location>
</feature>
<keyword evidence="1" id="KW-0479">Metal-binding</keyword>
<keyword evidence="7" id="KW-1185">Reference proteome</keyword>
<evidence type="ECO:0000259" key="5">
    <source>
        <dbReference type="PROSITE" id="PS50016"/>
    </source>
</evidence>
<evidence type="ECO:0000313" key="7">
    <source>
        <dbReference type="Proteomes" id="UP001329430"/>
    </source>
</evidence>
<dbReference type="InterPro" id="IPR057251">
    <property type="entry name" value="FP_C"/>
</dbReference>
<keyword evidence="2 4" id="KW-0863">Zinc-finger</keyword>
<dbReference type="Pfam" id="PF25298">
    <property type="entry name" value="Baculo_FP_2nd"/>
    <property type="match status" value="1"/>
</dbReference>
<dbReference type="GO" id="GO:0008270">
    <property type="term" value="F:zinc ion binding"/>
    <property type="evidence" value="ECO:0007669"/>
    <property type="project" value="UniProtKB-KW"/>
</dbReference>
<organism evidence="6 7">
    <name type="scientific">Pyrocoelia pectoralis</name>
    <dbReference type="NCBI Taxonomy" id="417401"/>
    <lineage>
        <taxon>Eukaryota</taxon>
        <taxon>Metazoa</taxon>
        <taxon>Ecdysozoa</taxon>
        <taxon>Arthropoda</taxon>
        <taxon>Hexapoda</taxon>
        <taxon>Insecta</taxon>
        <taxon>Pterygota</taxon>
        <taxon>Neoptera</taxon>
        <taxon>Endopterygota</taxon>
        <taxon>Coleoptera</taxon>
        <taxon>Polyphaga</taxon>
        <taxon>Elateriformia</taxon>
        <taxon>Elateroidea</taxon>
        <taxon>Lampyridae</taxon>
        <taxon>Lampyrinae</taxon>
        <taxon>Pyrocoelia</taxon>
    </lineage>
</organism>
<dbReference type="InterPro" id="IPR019787">
    <property type="entry name" value="Znf_PHD-finger"/>
</dbReference>